<feature type="non-terminal residue" evidence="1">
    <location>
        <position position="1"/>
    </location>
</feature>
<dbReference type="AlphaFoldDB" id="X1CGH8"/>
<organism evidence="1">
    <name type="scientific">marine sediment metagenome</name>
    <dbReference type="NCBI Taxonomy" id="412755"/>
    <lineage>
        <taxon>unclassified sequences</taxon>
        <taxon>metagenomes</taxon>
        <taxon>ecological metagenomes</taxon>
    </lineage>
</organism>
<protein>
    <submittedName>
        <fullName evidence="1">Uncharacterized protein</fullName>
    </submittedName>
</protein>
<dbReference type="EMBL" id="BART01037416">
    <property type="protein sequence ID" value="GAH07411.1"/>
    <property type="molecule type" value="Genomic_DNA"/>
</dbReference>
<reference evidence="1" key="1">
    <citation type="journal article" date="2014" name="Front. Microbiol.">
        <title>High frequency of phylogenetically diverse reductive dehalogenase-homologous genes in deep subseafloor sedimentary metagenomes.</title>
        <authorList>
            <person name="Kawai M."/>
            <person name="Futagami T."/>
            <person name="Toyoda A."/>
            <person name="Takaki Y."/>
            <person name="Nishi S."/>
            <person name="Hori S."/>
            <person name="Arai W."/>
            <person name="Tsubouchi T."/>
            <person name="Morono Y."/>
            <person name="Uchiyama I."/>
            <person name="Ito T."/>
            <person name="Fujiyama A."/>
            <person name="Inagaki F."/>
            <person name="Takami H."/>
        </authorList>
    </citation>
    <scope>NUCLEOTIDE SEQUENCE</scope>
    <source>
        <strain evidence="1">Expedition CK06-06</strain>
    </source>
</reference>
<name>X1CGH8_9ZZZZ</name>
<evidence type="ECO:0000313" key="1">
    <source>
        <dbReference type="EMBL" id="GAH07411.1"/>
    </source>
</evidence>
<proteinExistence type="predicted"/>
<accession>X1CGH8</accession>
<gene>
    <name evidence="1" type="ORF">S01H4_62617</name>
</gene>
<sequence length="32" mass="3677">DDVVMTKCNEINEGRQRIHAAMNITNCKMTCH</sequence>
<comment type="caution">
    <text evidence="1">The sequence shown here is derived from an EMBL/GenBank/DDBJ whole genome shotgun (WGS) entry which is preliminary data.</text>
</comment>